<dbReference type="AlphaFoldDB" id="X1J2Q2"/>
<proteinExistence type="predicted"/>
<organism evidence="1">
    <name type="scientific">marine sediment metagenome</name>
    <dbReference type="NCBI Taxonomy" id="412755"/>
    <lineage>
        <taxon>unclassified sequences</taxon>
        <taxon>metagenomes</taxon>
        <taxon>ecological metagenomes</taxon>
    </lineage>
</organism>
<reference evidence="1" key="1">
    <citation type="journal article" date="2014" name="Front. Microbiol.">
        <title>High frequency of phylogenetically diverse reductive dehalogenase-homologous genes in deep subseafloor sedimentary metagenomes.</title>
        <authorList>
            <person name="Kawai M."/>
            <person name="Futagami T."/>
            <person name="Toyoda A."/>
            <person name="Takaki Y."/>
            <person name="Nishi S."/>
            <person name="Hori S."/>
            <person name="Arai W."/>
            <person name="Tsubouchi T."/>
            <person name="Morono Y."/>
            <person name="Uchiyama I."/>
            <person name="Ito T."/>
            <person name="Fujiyama A."/>
            <person name="Inagaki F."/>
            <person name="Takami H."/>
        </authorList>
    </citation>
    <scope>NUCLEOTIDE SEQUENCE</scope>
    <source>
        <strain evidence="1">Expedition CK06-06</strain>
    </source>
</reference>
<evidence type="ECO:0000313" key="1">
    <source>
        <dbReference type="EMBL" id="GAH64043.1"/>
    </source>
</evidence>
<gene>
    <name evidence="1" type="ORF">S03H2_46472</name>
</gene>
<sequence>MATIGAAAIARALGFSANRTIIEKSNPAAGAFTILKVMIYADQAMQNVEVATFQNIGGNTFTTRNTAFLGDVPAGYSEHGVSIGAEAGDYIGCHYSAGKVSLDTVGGVGTWYLEGDYIPCSGQVFSYVADYKISLSGDDVAPVSVAIAD</sequence>
<comment type="caution">
    <text evidence="1">The sequence shown here is derived from an EMBL/GenBank/DDBJ whole genome shotgun (WGS) entry which is preliminary data.</text>
</comment>
<feature type="non-terminal residue" evidence="1">
    <location>
        <position position="149"/>
    </location>
</feature>
<protein>
    <submittedName>
        <fullName evidence="1">Uncharacterized protein</fullName>
    </submittedName>
</protein>
<dbReference type="EMBL" id="BARU01029180">
    <property type="protein sequence ID" value="GAH64043.1"/>
    <property type="molecule type" value="Genomic_DNA"/>
</dbReference>
<name>X1J2Q2_9ZZZZ</name>
<accession>X1J2Q2</accession>